<organism evidence="2 3">
    <name type="scientific">Longimonas halophila</name>
    <dbReference type="NCBI Taxonomy" id="1469170"/>
    <lineage>
        <taxon>Bacteria</taxon>
        <taxon>Pseudomonadati</taxon>
        <taxon>Rhodothermota</taxon>
        <taxon>Rhodothermia</taxon>
        <taxon>Rhodothermales</taxon>
        <taxon>Salisaetaceae</taxon>
        <taxon>Longimonas</taxon>
    </lineage>
</organism>
<dbReference type="InterPro" id="IPR038461">
    <property type="entry name" value="Schlafen_AlbA_2_dom_sf"/>
</dbReference>
<dbReference type="PANTHER" id="PTHR30595">
    <property type="entry name" value="GLPR-RELATED TRANSCRIPTIONAL REPRESSOR"/>
    <property type="match status" value="1"/>
</dbReference>
<dbReference type="AlphaFoldDB" id="A0A2H3NQU2"/>
<evidence type="ECO:0000313" key="2">
    <source>
        <dbReference type="EMBL" id="PEN09442.1"/>
    </source>
</evidence>
<feature type="domain" description="Schlafen AlbA-2" evidence="1">
    <location>
        <begin position="14"/>
        <end position="131"/>
    </location>
</feature>
<evidence type="ECO:0000313" key="3">
    <source>
        <dbReference type="Proteomes" id="UP000221024"/>
    </source>
</evidence>
<comment type="caution">
    <text evidence="2">The sequence shown here is derived from an EMBL/GenBank/DDBJ whole genome shotgun (WGS) entry which is preliminary data.</text>
</comment>
<accession>A0A2H3NQU2</accession>
<sequence length="213" mass="23580">MTLQELKQLVSLGEGRTLEFKHRVPRAERIAKEVIALANTDGGRILLGVDDDGTLVGVDDAAEEAFMLRRAISQLCDPPVSYHTDRVVIAPRRDVLVVHVPESPGKPHVLRDAVESEGLAYIRVDDMSVEASPESVRLMEERPATNGMSVSFGESESLLLSYLNDYGRVTVAEFARMADLPEDEASAILVQLTRADLLMLHANRDEDFFTLSY</sequence>
<proteinExistence type="predicted"/>
<dbReference type="Gene3D" id="3.30.950.30">
    <property type="entry name" value="Schlafen, AAA domain"/>
    <property type="match status" value="1"/>
</dbReference>
<evidence type="ECO:0000259" key="1">
    <source>
        <dbReference type="Pfam" id="PF04326"/>
    </source>
</evidence>
<gene>
    <name evidence="2" type="ORF">CRI93_01570</name>
</gene>
<keyword evidence="3" id="KW-1185">Reference proteome</keyword>
<dbReference type="PANTHER" id="PTHR30595:SF6">
    <property type="entry name" value="SCHLAFEN ALBA-2 DOMAIN-CONTAINING PROTEIN"/>
    <property type="match status" value="1"/>
</dbReference>
<dbReference type="RefSeq" id="WP_098060840.1">
    <property type="nucleotide sequence ID" value="NZ_PDEP01000001.1"/>
</dbReference>
<dbReference type="OrthoDB" id="9810282at2"/>
<reference evidence="2 3" key="1">
    <citation type="submission" date="2017-10" db="EMBL/GenBank/DDBJ databases">
        <title>Draft genome of Longimonas halophila.</title>
        <authorList>
            <person name="Goh K.M."/>
            <person name="Shamsir M.S."/>
            <person name="Lim S.W."/>
        </authorList>
    </citation>
    <scope>NUCLEOTIDE SEQUENCE [LARGE SCALE GENOMIC DNA]</scope>
    <source>
        <strain evidence="2 3">KCTC 42399</strain>
    </source>
</reference>
<dbReference type="EMBL" id="PDEP01000001">
    <property type="protein sequence ID" value="PEN09442.1"/>
    <property type="molecule type" value="Genomic_DNA"/>
</dbReference>
<protein>
    <submittedName>
        <fullName evidence="2">Transcriptional regulator</fullName>
    </submittedName>
</protein>
<dbReference type="Proteomes" id="UP000221024">
    <property type="component" value="Unassembled WGS sequence"/>
</dbReference>
<dbReference type="InterPro" id="IPR007421">
    <property type="entry name" value="Schlafen_AlbA_2_dom"/>
</dbReference>
<name>A0A2H3NQU2_9BACT</name>
<dbReference type="Pfam" id="PF04326">
    <property type="entry name" value="SLFN_AlbA_2"/>
    <property type="match status" value="1"/>
</dbReference>